<evidence type="ECO:0000256" key="3">
    <source>
        <dbReference type="ARBA" id="ARBA00022475"/>
    </source>
</evidence>
<evidence type="ECO:0000256" key="2">
    <source>
        <dbReference type="ARBA" id="ARBA00022448"/>
    </source>
</evidence>
<keyword evidence="4 7" id="KW-0812">Transmembrane</keyword>
<dbReference type="Pfam" id="PF07690">
    <property type="entry name" value="MFS_1"/>
    <property type="match status" value="1"/>
</dbReference>
<gene>
    <name evidence="9" type="ORF">S01H4_19428</name>
</gene>
<keyword evidence="5 7" id="KW-1133">Transmembrane helix</keyword>
<dbReference type="EMBL" id="BART01008664">
    <property type="protein sequence ID" value="GAG56364.1"/>
    <property type="molecule type" value="Genomic_DNA"/>
</dbReference>
<evidence type="ECO:0000256" key="1">
    <source>
        <dbReference type="ARBA" id="ARBA00004651"/>
    </source>
</evidence>
<dbReference type="Gene3D" id="1.20.1250.20">
    <property type="entry name" value="MFS general substrate transporter like domains"/>
    <property type="match status" value="1"/>
</dbReference>
<sequence length="197" mass="21349">MTDRKFLNEKEHADHLRNFSIDPRKAMFTIILSIMIDVFGYSMVLPLLPVIVTELGSSALFVGILVSSNALSAFVFGPIWGKLSDKYGRKPILLISQAGTGVSFLILALSPNISVILFARILDGIFGGQIPVIRAYISDITTPSTRTSKMGKLMIGHTGGMIFGPIIGGVLGSLNWRYPSLVAVLLSIIAMILTLRV</sequence>
<accession>X0YJT2</accession>
<feature type="transmembrane region" description="Helical" evidence="7">
    <location>
        <begin position="178"/>
        <end position="195"/>
    </location>
</feature>
<comment type="subcellular location">
    <subcellularLocation>
        <location evidence="1">Cell membrane</location>
        <topology evidence="1">Multi-pass membrane protein</topology>
    </subcellularLocation>
</comment>
<dbReference type="PANTHER" id="PTHR43414">
    <property type="entry name" value="MULTIDRUG RESISTANCE PROTEIN MDTG"/>
    <property type="match status" value="1"/>
</dbReference>
<comment type="caution">
    <text evidence="9">The sequence shown here is derived from an EMBL/GenBank/DDBJ whole genome shotgun (WGS) entry which is preliminary data.</text>
</comment>
<dbReference type="GO" id="GO:0005886">
    <property type="term" value="C:plasma membrane"/>
    <property type="evidence" value="ECO:0007669"/>
    <property type="project" value="UniProtKB-SubCell"/>
</dbReference>
<dbReference type="InterPro" id="IPR011701">
    <property type="entry name" value="MFS"/>
</dbReference>
<dbReference type="InterPro" id="IPR001958">
    <property type="entry name" value="Tet-R_TetA/multi-R_MdtG-like"/>
</dbReference>
<dbReference type="PRINTS" id="PR01035">
    <property type="entry name" value="TCRTETA"/>
</dbReference>
<evidence type="ECO:0000259" key="8">
    <source>
        <dbReference type="PROSITE" id="PS50850"/>
    </source>
</evidence>
<dbReference type="InterPro" id="IPR020846">
    <property type="entry name" value="MFS_dom"/>
</dbReference>
<keyword evidence="6 7" id="KW-0472">Membrane</keyword>
<keyword evidence="3" id="KW-1003">Cell membrane</keyword>
<evidence type="ECO:0000313" key="9">
    <source>
        <dbReference type="EMBL" id="GAG56364.1"/>
    </source>
</evidence>
<organism evidence="9">
    <name type="scientific">marine sediment metagenome</name>
    <dbReference type="NCBI Taxonomy" id="412755"/>
    <lineage>
        <taxon>unclassified sequences</taxon>
        <taxon>metagenomes</taxon>
        <taxon>ecological metagenomes</taxon>
    </lineage>
</organism>
<dbReference type="AlphaFoldDB" id="X0YJT2"/>
<evidence type="ECO:0000256" key="7">
    <source>
        <dbReference type="SAM" id="Phobius"/>
    </source>
</evidence>
<feature type="non-terminal residue" evidence="9">
    <location>
        <position position="197"/>
    </location>
</feature>
<feature type="transmembrane region" description="Helical" evidence="7">
    <location>
        <begin position="58"/>
        <end position="80"/>
    </location>
</feature>
<reference evidence="9" key="1">
    <citation type="journal article" date="2014" name="Front. Microbiol.">
        <title>High frequency of phylogenetically diverse reductive dehalogenase-homologous genes in deep subseafloor sedimentary metagenomes.</title>
        <authorList>
            <person name="Kawai M."/>
            <person name="Futagami T."/>
            <person name="Toyoda A."/>
            <person name="Takaki Y."/>
            <person name="Nishi S."/>
            <person name="Hori S."/>
            <person name="Arai W."/>
            <person name="Tsubouchi T."/>
            <person name="Morono Y."/>
            <person name="Uchiyama I."/>
            <person name="Ito T."/>
            <person name="Fujiyama A."/>
            <person name="Inagaki F."/>
            <person name="Takami H."/>
        </authorList>
    </citation>
    <scope>NUCLEOTIDE SEQUENCE</scope>
    <source>
        <strain evidence="9">Expedition CK06-06</strain>
    </source>
</reference>
<keyword evidence="2" id="KW-0813">Transport</keyword>
<protein>
    <recommendedName>
        <fullName evidence="8">Major facilitator superfamily (MFS) profile domain-containing protein</fullName>
    </recommendedName>
</protein>
<feature type="transmembrane region" description="Helical" evidence="7">
    <location>
        <begin position="153"/>
        <end position="172"/>
    </location>
</feature>
<feature type="transmembrane region" description="Helical" evidence="7">
    <location>
        <begin position="26"/>
        <end position="52"/>
    </location>
</feature>
<evidence type="ECO:0000256" key="6">
    <source>
        <dbReference type="ARBA" id="ARBA00023136"/>
    </source>
</evidence>
<dbReference type="PANTHER" id="PTHR43414:SF6">
    <property type="entry name" value="MULTIDRUG RESISTANCE PROTEIN MDTG"/>
    <property type="match status" value="1"/>
</dbReference>
<dbReference type="SUPFAM" id="SSF103473">
    <property type="entry name" value="MFS general substrate transporter"/>
    <property type="match status" value="1"/>
</dbReference>
<dbReference type="InterPro" id="IPR036259">
    <property type="entry name" value="MFS_trans_sf"/>
</dbReference>
<name>X0YJT2_9ZZZZ</name>
<evidence type="ECO:0000256" key="4">
    <source>
        <dbReference type="ARBA" id="ARBA00022692"/>
    </source>
</evidence>
<dbReference type="GO" id="GO:0022857">
    <property type="term" value="F:transmembrane transporter activity"/>
    <property type="evidence" value="ECO:0007669"/>
    <property type="project" value="InterPro"/>
</dbReference>
<dbReference type="PROSITE" id="PS50850">
    <property type="entry name" value="MFS"/>
    <property type="match status" value="1"/>
</dbReference>
<proteinExistence type="predicted"/>
<evidence type="ECO:0000256" key="5">
    <source>
        <dbReference type="ARBA" id="ARBA00022989"/>
    </source>
</evidence>
<feature type="domain" description="Major facilitator superfamily (MFS) profile" evidence="8">
    <location>
        <begin position="26"/>
        <end position="197"/>
    </location>
</feature>